<dbReference type="Gene3D" id="3.90.550.10">
    <property type="entry name" value="Spore Coat Polysaccharide Biosynthesis Protein SpsA, Chain A"/>
    <property type="match status" value="1"/>
</dbReference>
<keyword evidence="2" id="KW-0808">Transferase</keyword>
<evidence type="ECO:0000259" key="1">
    <source>
        <dbReference type="Pfam" id="PF00535"/>
    </source>
</evidence>
<dbReference type="EMBL" id="CP043939">
    <property type="protein sequence ID" value="QER67136.1"/>
    <property type="molecule type" value="Genomic_DNA"/>
</dbReference>
<protein>
    <submittedName>
        <fullName evidence="2">Glycosyltransferase</fullName>
    </submittedName>
</protein>
<dbReference type="OrthoDB" id="396512at2"/>
<dbReference type="AlphaFoldDB" id="A0A5P1WZZ5"/>
<dbReference type="PANTHER" id="PTHR22916:SF3">
    <property type="entry name" value="UDP-GLCNAC:BETAGAL BETA-1,3-N-ACETYLGLUCOSAMINYLTRANSFERASE-LIKE PROTEIN 1"/>
    <property type="match status" value="1"/>
</dbReference>
<dbReference type="Pfam" id="PF00535">
    <property type="entry name" value="Glycos_transf_2"/>
    <property type="match status" value="1"/>
</dbReference>
<feature type="domain" description="Glycosyltransferase 2-like" evidence="1">
    <location>
        <begin position="5"/>
        <end position="135"/>
    </location>
</feature>
<dbReference type="InterPro" id="IPR001173">
    <property type="entry name" value="Glyco_trans_2-like"/>
</dbReference>
<name>A0A5P1WZZ5_9LACO</name>
<proteinExistence type="predicted"/>
<dbReference type="PANTHER" id="PTHR22916">
    <property type="entry name" value="GLYCOSYLTRANSFERASE"/>
    <property type="match status" value="1"/>
</dbReference>
<sequence length="337" mass="38989">MVNLSIIIPAYNAEKTIADCLDSLEIQRTTIYDFEVIVVDDGSTDATLSVLNQLQSKFDWLKVIHQSNSKQATARNTGMLYASGDYYCFIDADDKIAVNYVEKMLNLAFSNNYQLVVCGIQKVWNDDASNKVVESKSIFSEALTKTKKKMIGDLLNNNNEADVGLWNKIYASKVIEDNKIQFKNENFFEDSLFNLEFLIAANLSLIITTEEVLYTLNKRDNLSTTTSYSSKMDFLTNQFIKFANKALSDNFSEISWRNKVMKSLIVRLTIHQINYHLTTDEHWTTKDTRFIVKSNIQFYLIFSYYDLPRKYKISCLILKIIPRLYERMYTINSRGSK</sequence>
<organism evidence="2 3">
    <name type="scientific">Paucilactobacillus nenjiangensis</name>
    <dbReference type="NCBI Taxonomy" id="1296540"/>
    <lineage>
        <taxon>Bacteria</taxon>
        <taxon>Bacillati</taxon>
        <taxon>Bacillota</taxon>
        <taxon>Bacilli</taxon>
        <taxon>Lactobacillales</taxon>
        <taxon>Lactobacillaceae</taxon>
        <taxon>Paucilactobacillus</taxon>
    </lineage>
</organism>
<reference evidence="2 3" key="1">
    <citation type="submission" date="2019-09" db="EMBL/GenBank/DDBJ databases">
        <title>Complete Genome Sequence of Lactobacillus nenjiangensis SH-Y15, isolated from sauerkraut.</title>
        <authorList>
            <person name="Yang H."/>
        </authorList>
    </citation>
    <scope>NUCLEOTIDE SEQUENCE [LARGE SCALE GENOMIC DNA]</scope>
    <source>
        <strain evidence="2 3">SH-Y15</strain>
    </source>
</reference>
<accession>A0A5P1WZZ5</accession>
<gene>
    <name evidence="2" type="ORF">F0161_04135</name>
</gene>
<dbReference type="CDD" id="cd00761">
    <property type="entry name" value="Glyco_tranf_GTA_type"/>
    <property type="match status" value="1"/>
</dbReference>
<dbReference type="GO" id="GO:0016758">
    <property type="term" value="F:hexosyltransferase activity"/>
    <property type="evidence" value="ECO:0007669"/>
    <property type="project" value="UniProtKB-ARBA"/>
</dbReference>
<evidence type="ECO:0000313" key="2">
    <source>
        <dbReference type="EMBL" id="QER67136.1"/>
    </source>
</evidence>
<dbReference type="Proteomes" id="UP000325295">
    <property type="component" value="Chromosome"/>
</dbReference>
<evidence type="ECO:0000313" key="3">
    <source>
        <dbReference type="Proteomes" id="UP000325295"/>
    </source>
</evidence>
<dbReference type="KEGG" id="lnn:F0161_04135"/>
<keyword evidence="3" id="KW-1185">Reference proteome</keyword>
<dbReference type="InterPro" id="IPR029044">
    <property type="entry name" value="Nucleotide-diphossugar_trans"/>
</dbReference>
<dbReference type="SUPFAM" id="SSF53448">
    <property type="entry name" value="Nucleotide-diphospho-sugar transferases"/>
    <property type="match status" value="1"/>
</dbReference>